<reference evidence="2" key="1">
    <citation type="submission" date="2022-10" db="EMBL/GenBank/DDBJ databases">
        <authorList>
            <person name="Chen Y."/>
            <person name="Dougan E. K."/>
            <person name="Chan C."/>
            <person name="Rhodes N."/>
            <person name="Thang M."/>
        </authorList>
    </citation>
    <scope>NUCLEOTIDE SEQUENCE</scope>
</reference>
<organism evidence="2">
    <name type="scientific">Cladocopium goreaui</name>
    <dbReference type="NCBI Taxonomy" id="2562237"/>
    <lineage>
        <taxon>Eukaryota</taxon>
        <taxon>Sar</taxon>
        <taxon>Alveolata</taxon>
        <taxon>Dinophyceae</taxon>
        <taxon>Suessiales</taxon>
        <taxon>Symbiodiniaceae</taxon>
        <taxon>Cladocopium</taxon>
    </lineage>
</organism>
<evidence type="ECO:0000313" key="3">
    <source>
        <dbReference type="EMBL" id="CAL1154061.1"/>
    </source>
</evidence>
<proteinExistence type="predicted"/>
<feature type="compositionally biased region" description="Low complexity" evidence="1">
    <location>
        <begin position="77"/>
        <end position="91"/>
    </location>
</feature>
<sequence>MKSCLQPSLLQMLDDGETRKDLAGKEGVRGKRMMGALRALWRSSPVGGHDARIAEMKTYLQASARPAAINGSDSEESPAAAGSESPGAGDADNSEPESGSERAGSDDQAQNDGEDVSPSSAGDVSPSQAVVDDGPENESGQSRDNLSSESESGGHSGDCVPERVPSSPDSILSKETLLLGDTPSPSTESDSSSHFPCSQVSNAWLGRAYNQSSRAAKKHEDKEFNMKRVAKDLIDELLKTDPDLVTHPHFAHYYDYVFQSLVKFGDNVSDRMASRKHYLLWVRFREKKANKENTSSCTDPAKDPVNHARQLMNMPAEPVLADEDDSEKEMPAAKRPKSGKIVEKAILDQPLGAVPPQTVGKTHGRKAADAVTHRFGQFDLKEMGIPVDAWPQAIEILLANRAFVVKKVGVITGNSGGEASEKAVTGQISWSKHDSPARAWEVAKHRANFI</sequence>
<feature type="region of interest" description="Disordered" evidence="1">
    <location>
        <begin position="65"/>
        <end position="197"/>
    </location>
</feature>
<evidence type="ECO:0000313" key="4">
    <source>
        <dbReference type="Proteomes" id="UP001152797"/>
    </source>
</evidence>
<reference evidence="3" key="2">
    <citation type="submission" date="2024-04" db="EMBL/GenBank/DDBJ databases">
        <authorList>
            <person name="Chen Y."/>
            <person name="Shah S."/>
            <person name="Dougan E. K."/>
            <person name="Thang M."/>
            <person name="Chan C."/>
        </authorList>
    </citation>
    <scope>NUCLEOTIDE SEQUENCE [LARGE SCALE GENOMIC DNA]</scope>
</reference>
<evidence type="ECO:0000256" key="1">
    <source>
        <dbReference type="SAM" id="MobiDB-lite"/>
    </source>
</evidence>
<dbReference type="EMBL" id="CAMXCT030002824">
    <property type="protein sequence ID" value="CAL4787998.1"/>
    <property type="molecule type" value="Genomic_DNA"/>
</dbReference>
<comment type="caution">
    <text evidence="2">The sequence shown here is derived from an EMBL/GenBank/DDBJ whole genome shotgun (WGS) entry which is preliminary data.</text>
</comment>
<feature type="compositionally biased region" description="Polar residues" evidence="1">
    <location>
        <begin position="107"/>
        <end position="128"/>
    </location>
</feature>
<name>A0A9P1G5T8_9DINO</name>
<protein>
    <submittedName>
        <fullName evidence="2">Uncharacterized protein</fullName>
    </submittedName>
</protein>
<feature type="compositionally biased region" description="Low complexity" evidence="1">
    <location>
        <begin position="181"/>
        <end position="193"/>
    </location>
</feature>
<gene>
    <name evidence="2" type="ORF">C1SCF055_LOCUS26790</name>
</gene>
<dbReference type="EMBL" id="CAMXCT020002824">
    <property type="protein sequence ID" value="CAL1154061.1"/>
    <property type="molecule type" value="Genomic_DNA"/>
</dbReference>
<evidence type="ECO:0000313" key="2">
    <source>
        <dbReference type="EMBL" id="CAI4000686.1"/>
    </source>
</evidence>
<dbReference type="EMBL" id="CAMXCT010002824">
    <property type="protein sequence ID" value="CAI4000686.1"/>
    <property type="molecule type" value="Genomic_DNA"/>
</dbReference>
<keyword evidence="4" id="KW-1185">Reference proteome</keyword>
<dbReference type="AlphaFoldDB" id="A0A9P1G5T8"/>
<dbReference type="Proteomes" id="UP001152797">
    <property type="component" value="Unassembled WGS sequence"/>
</dbReference>
<accession>A0A9P1G5T8</accession>